<keyword evidence="1" id="KW-0677">Repeat</keyword>
<dbReference type="SUPFAM" id="SSF50985">
    <property type="entry name" value="RCC1/BLIP-II"/>
    <property type="match status" value="1"/>
</dbReference>
<dbReference type="InterPro" id="IPR009091">
    <property type="entry name" value="RCC1/BLIP-II"/>
</dbReference>
<reference evidence="3 4" key="1">
    <citation type="submission" date="2020-08" db="EMBL/GenBank/DDBJ databases">
        <title>Plant Genome Project.</title>
        <authorList>
            <person name="Zhang R.-G."/>
        </authorList>
    </citation>
    <scope>NUCLEOTIDE SEQUENCE [LARGE SCALE GENOMIC DNA]</scope>
    <source>
        <tissue evidence="3">Rhizome</tissue>
    </source>
</reference>
<dbReference type="EMBL" id="JACMSC010000015">
    <property type="protein sequence ID" value="KAG6486579.1"/>
    <property type="molecule type" value="Genomic_DNA"/>
</dbReference>
<proteinExistence type="predicted"/>
<dbReference type="PROSITE" id="PS50012">
    <property type="entry name" value="RCC1_3"/>
    <property type="match status" value="1"/>
</dbReference>
<evidence type="ECO:0000256" key="1">
    <source>
        <dbReference type="ARBA" id="ARBA00022737"/>
    </source>
</evidence>
<dbReference type="Proteomes" id="UP000734854">
    <property type="component" value="Unassembled WGS sequence"/>
</dbReference>
<dbReference type="Pfam" id="PF13540">
    <property type="entry name" value="RCC1_2"/>
    <property type="match status" value="1"/>
</dbReference>
<sequence>MSHKVVSVAAGEAHTLVLTADGSLFSWGRGTFGRLGTSKEDDELFPVPIPSFASSNVSQANYIGIATGDICVVFRMQKPTYSSRK</sequence>
<dbReference type="InterPro" id="IPR000408">
    <property type="entry name" value="Reg_chr_condens"/>
</dbReference>
<gene>
    <name evidence="3" type="ORF">ZIOFF_055156</name>
</gene>
<organism evidence="3 4">
    <name type="scientific">Zingiber officinale</name>
    <name type="common">Ginger</name>
    <name type="synonym">Amomum zingiber</name>
    <dbReference type="NCBI Taxonomy" id="94328"/>
    <lineage>
        <taxon>Eukaryota</taxon>
        <taxon>Viridiplantae</taxon>
        <taxon>Streptophyta</taxon>
        <taxon>Embryophyta</taxon>
        <taxon>Tracheophyta</taxon>
        <taxon>Spermatophyta</taxon>
        <taxon>Magnoliopsida</taxon>
        <taxon>Liliopsida</taxon>
        <taxon>Zingiberales</taxon>
        <taxon>Zingiberaceae</taxon>
        <taxon>Zingiber</taxon>
    </lineage>
</organism>
<protein>
    <submittedName>
        <fullName evidence="3">Uncharacterized protein</fullName>
    </submittedName>
</protein>
<dbReference type="PANTHER" id="PTHR22870">
    <property type="entry name" value="REGULATOR OF CHROMOSOME CONDENSATION"/>
    <property type="match status" value="1"/>
</dbReference>
<name>A0A8J5FEL7_ZINOF</name>
<evidence type="ECO:0000256" key="2">
    <source>
        <dbReference type="PROSITE-ProRule" id="PRU00235"/>
    </source>
</evidence>
<evidence type="ECO:0000313" key="3">
    <source>
        <dbReference type="EMBL" id="KAG6486579.1"/>
    </source>
</evidence>
<evidence type="ECO:0000313" key="4">
    <source>
        <dbReference type="Proteomes" id="UP000734854"/>
    </source>
</evidence>
<keyword evidence="4" id="KW-1185">Reference proteome</keyword>
<comment type="caution">
    <text evidence="3">The sequence shown here is derived from an EMBL/GenBank/DDBJ whole genome shotgun (WGS) entry which is preliminary data.</text>
</comment>
<dbReference type="PANTHER" id="PTHR22870:SF408">
    <property type="entry name" value="OS09G0560450 PROTEIN"/>
    <property type="match status" value="1"/>
</dbReference>
<feature type="repeat" description="RCC1" evidence="2">
    <location>
        <begin position="22"/>
        <end position="78"/>
    </location>
</feature>
<dbReference type="InterPro" id="IPR051210">
    <property type="entry name" value="Ub_ligase/GEF_domain"/>
</dbReference>
<dbReference type="Gene3D" id="2.130.10.30">
    <property type="entry name" value="Regulator of chromosome condensation 1/beta-lactamase-inhibitor protein II"/>
    <property type="match status" value="1"/>
</dbReference>
<dbReference type="AlphaFoldDB" id="A0A8J5FEL7"/>
<accession>A0A8J5FEL7</accession>